<sequence>MLSDVRLVSSPSTEMLPWRPLLARLSDCSCVSPDISSGGSPANLLELRSRLMLRLDSAPISSGIAPEKLLLLRSSMVSFCRFRMDLGSGPERLLPLRMSLLR</sequence>
<accession>A0A0A9DC46</accession>
<protein>
    <submittedName>
        <fullName evidence="1">Uncharacterized protein</fullName>
    </submittedName>
</protein>
<organism evidence="1">
    <name type="scientific">Arundo donax</name>
    <name type="common">Giant reed</name>
    <name type="synonym">Donax arundinaceus</name>
    <dbReference type="NCBI Taxonomy" id="35708"/>
    <lineage>
        <taxon>Eukaryota</taxon>
        <taxon>Viridiplantae</taxon>
        <taxon>Streptophyta</taxon>
        <taxon>Embryophyta</taxon>
        <taxon>Tracheophyta</taxon>
        <taxon>Spermatophyta</taxon>
        <taxon>Magnoliopsida</taxon>
        <taxon>Liliopsida</taxon>
        <taxon>Poales</taxon>
        <taxon>Poaceae</taxon>
        <taxon>PACMAD clade</taxon>
        <taxon>Arundinoideae</taxon>
        <taxon>Arundineae</taxon>
        <taxon>Arundo</taxon>
    </lineage>
</organism>
<reference evidence="1" key="1">
    <citation type="submission" date="2014-09" db="EMBL/GenBank/DDBJ databases">
        <authorList>
            <person name="Magalhaes I.L.F."/>
            <person name="Oliveira U."/>
            <person name="Santos F.R."/>
            <person name="Vidigal T.H.D.A."/>
            <person name="Brescovit A.D."/>
            <person name="Santos A.J."/>
        </authorList>
    </citation>
    <scope>NUCLEOTIDE SEQUENCE</scope>
    <source>
        <tissue evidence="1">Shoot tissue taken approximately 20 cm above the soil surface</tissue>
    </source>
</reference>
<proteinExistence type="predicted"/>
<name>A0A0A9DC46_ARUDO</name>
<reference evidence="1" key="2">
    <citation type="journal article" date="2015" name="Data Brief">
        <title>Shoot transcriptome of the giant reed, Arundo donax.</title>
        <authorList>
            <person name="Barrero R.A."/>
            <person name="Guerrero F.D."/>
            <person name="Moolhuijzen P."/>
            <person name="Goolsby J.A."/>
            <person name="Tidwell J."/>
            <person name="Bellgard S.E."/>
            <person name="Bellgard M.I."/>
        </authorList>
    </citation>
    <scope>NUCLEOTIDE SEQUENCE</scope>
    <source>
        <tissue evidence="1">Shoot tissue taken approximately 20 cm above the soil surface</tissue>
    </source>
</reference>
<dbReference type="AlphaFoldDB" id="A0A0A9DC46"/>
<evidence type="ECO:0000313" key="1">
    <source>
        <dbReference type="EMBL" id="JAD83225.1"/>
    </source>
</evidence>
<dbReference type="EMBL" id="GBRH01214670">
    <property type="protein sequence ID" value="JAD83225.1"/>
    <property type="molecule type" value="Transcribed_RNA"/>
</dbReference>